<dbReference type="InterPro" id="IPR054202">
    <property type="entry name" value="DUF6907"/>
</dbReference>
<dbReference type="KEGG" id="sgf:HEP81_06523"/>
<dbReference type="AlphaFoldDB" id="A0A7H1Q8X8"/>
<protein>
    <submittedName>
        <fullName evidence="1">Uncharacterized protein</fullName>
    </submittedName>
</protein>
<dbReference type="RefSeq" id="WP_037658751.1">
    <property type="nucleotide sequence ID" value="NZ_CP051006.1"/>
</dbReference>
<accession>A0A7H1Q8X8</accession>
<dbReference type="EMBL" id="CP051006">
    <property type="protein sequence ID" value="QNT96758.1"/>
    <property type="molecule type" value="Genomic_DNA"/>
</dbReference>
<proteinExistence type="predicted"/>
<dbReference type="GeneID" id="91466056"/>
<organism evidence="1 2">
    <name type="scientific">Streptomyces griseofuscus</name>
    <dbReference type="NCBI Taxonomy" id="146922"/>
    <lineage>
        <taxon>Bacteria</taxon>
        <taxon>Bacillati</taxon>
        <taxon>Actinomycetota</taxon>
        <taxon>Actinomycetes</taxon>
        <taxon>Kitasatosporales</taxon>
        <taxon>Streptomycetaceae</taxon>
        <taxon>Streptomyces</taxon>
    </lineage>
</organism>
<gene>
    <name evidence="1" type="ORF">HEP81_06523</name>
</gene>
<sequence>MSTEHPPTVTLTTSDHGDVTLPEPSWCLGHAIHDPETQYANIIHSSTDTVLTFRRALLMTACLVQSPNAAPGTEGLGGPTPGVSVYPLGETLGPDQLYDLAGRLDAYADQLRDLADQLTRILGGEDR</sequence>
<evidence type="ECO:0000313" key="1">
    <source>
        <dbReference type="EMBL" id="QNT96758.1"/>
    </source>
</evidence>
<dbReference type="Pfam" id="PF21848">
    <property type="entry name" value="DUF6907"/>
    <property type="match status" value="1"/>
</dbReference>
<evidence type="ECO:0000313" key="2">
    <source>
        <dbReference type="Proteomes" id="UP000516422"/>
    </source>
</evidence>
<name>A0A7H1Q8X8_9ACTN</name>
<dbReference type="Proteomes" id="UP000516422">
    <property type="component" value="Chromosome"/>
</dbReference>
<reference evidence="1 2" key="1">
    <citation type="submission" date="2020-04" db="EMBL/GenBank/DDBJ databases">
        <title>Characterization and engineering of Streptomyces griseofuscus DSM40191 as a potential heterologous host for expression of BGCs.</title>
        <authorList>
            <person name="Gren T."/>
            <person name="Whitford C.M."/>
            <person name="Mohite O.S."/>
            <person name="Joergensen T.S."/>
            <person name="Nielsen J.B."/>
            <person name="Lee S.Y."/>
            <person name="Weber T."/>
        </authorList>
    </citation>
    <scope>NUCLEOTIDE SEQUENCE [LARGE SCALE GENOMIC DNA]</scope>
    <source>
        <strain evidence="1 2">DSM 40191</strain>
    </source>
</reference>